<dbReference type="EMBL" id="JACJJQ010000032">
    <property type="protein sequence ID" value="MBM6754499.1"/>
    <property type="molecule type" value="Genomic_DNA"/>
</dbReference>
<protein>
    <recommendedName>
        <fullName evidence="2">DUF1659 domain-containing protein</fullName>
    </recommendedName>
</protein>
<gene>
    <name evidence="3" type="ORF">H5993_06990</name>
</gene>
<dbReference type="RefSeq" id="WP_180871529.1">
    <property type="nucleotide sequence ID" value="NZ_JACJJQ010000032.1"/>
</dbReference>
<evidence type="ECO:0000313" key="4">
    <source>
        <dbReference type="Proteomes" id="UP000776629"/>
    </source>
</evidence>
<evidence type="ECO:0000313" key="3">
    <source>
        <dbReference type="EMBL" id="MBM6754499.1"/>
    </source>
</evidence>
<reference evidence="3 4" key="1">
    <citation type="journal article" date="2021" name="Sci. Rep.">
        <title>The distribution of antibiotic resistance genes in chicken gut microbiota commensals.</title>
        <authorList>
            <person name="Juricova H."/>
            <person name="Matiasovicova J."/>
            <person name="Kubasova T."/>
            <person name="Cejkova D."/>
            <person name="Rychlik I."/>
        </authorList>
    </citation>
    <scope>NUCLEOTIDE SEQUENCE [LARGE SCALE GENOMIC DNA]</scope>
    <source>
        <strain evidence="3 4">An810</strain>
    </source>
</reference>
<organism evidence="3 4">
    <name type="scientific">Limosilactobacillus alvi</name>
    <dbReference type="NCBI Taxonomy" id="990412"/>
    <lineage>
        <taxon>Bacteria</taxon>
        <taxon>Bacillati</taxon>
        <taxon>Bacillota</taxon>
        <taxon>Bacilli</taxon>
        <taxon>Lactobacillales</taxon>
        <taxon>Lactobacillaceae</taxon>
        <taxon>Limosilactobacillus</taxon>
    </lineage>
</organism>
<evidence type="ECO:0000256" key="1">
    <source>
        <dbReference type="SAM" id="MobiDB-lite"/>
    </source>
</evidence>
<feature type="domain" description="DUF1659" evidence="2">
    <location>
        <begin position="3"/>
        <end position="65"/>
    </location>
</feature>
<accession>A0ABS2EPS3</accession>
<evidence type="ECO:0000259" key="2">
    <source>
        <dbReference type="Pfam" id="PF07872"/>
    </source>
</evidence>
<proteinExistence type="predicted"/>
<feature type="region of interest" description="Disordered" evidence="1">
    <location>
        <begin position="1"/>
        <end position="28"/>
    </location>
</feature>
<keyword evidence="4" id="KW-1185">Reference proteome</keyword>
<feature type="compositionally biased region" description="Polar residues" evidence="1">
    <location>
        <begin position="1"/>
        <end position="18"/>
    </location>
</feature>
<sequence>MQASFKANKLQLNGTSELHPNGYRRNFNNLIEKPEPTAVQSFAEAIASLTGEQIADGVLTTANNLQIA</sequence>
<comment type="caution">
    <text evidence="3">The sequence shown here is derived from an EMBL/GenBank/DDBJ whole genome shotgun (WGS) entry which is preliminary data.</text>
</comment>
<name>A0ABS2EPS3_9LACO</name>
<dbReference type="Proteomes" id="UP000776629">
    <property type="component" value="Unassembled WGS sequence"/>
</dbReference>
<dbReference type="InterPro" id="IPR012454">
    <property type="entry name" value="DUF1659"/>
</dbReference>
<dbReference type="Pfam" id="PF07872">
    <property type="entry name" value="DUF1659"/>
    <property type="match status" value="1"/>
</dbReference>